<evidence type="ECO:0000313" key="2">
    <source>
        <dbReference type="EMBL" id="KAK5984044.1"/>
    </source>
</evidence>
<comment type="caution">
    <text evidence="2">The sequence shown here is derived from an EMBL/GenBank/DDBJ whole genome shotgun (WGS) entry which is preliminary data.</text>
</comment>
<evidence type="ECO:0000313" key="3">
    <source>
        <dbReference type="Proteomes" id="UP001331761"/>
    </source>
</evidence>
<dbReference type="AlphaFoldDB" id="A0AAN8IRC0"/>
<feature type="chain" id="PRO_5042810322" evidence="1">
    <location>
        <begin position="18"/>
        <end position="100"/>
    </location>
</feature>
<feature type="signal peptide" evidence="1">
    <location>
        <begin position="1"/>
        <end position="17"/>
    </location>
</feature>
<protein>
    <submittedName>
        <fullName evidence="2">Uncharacterized protein</fullName>
    </submittedName>
</protein>
<name>A0AAN8IRC0_TRICO</name>
<proteinExistence type="predicted"/>
<dbReference type="EMBL" id="WIXE01003319">
    <property type="protein sequence ID" value="KAK5984044.1"/>
    <property type="molecule type" value="Genomic_DNA"/>
</dbReference>
<sequence length="100" mass="11446">MWPRVLILSFLVVAVQCATRRDAGVAVGFRPNCHPKPMGGCKCDITEGDMRTEIEFDTNEDCKKPLEMVTADNKKKLNKEIEQKFGGFKVSFQIFTWQLY</sequence>
<feature type="non-terminal residue" evidence="2">
    <location>
        <position position="100"/>
    </location>
</feature>
<gene>
    <name evidence="2" type="ORF">GCK32_019725</name>
</gene>
<accession>A0AAN8IRC0</accession>
<dbReference type="Proteomes" id="UP001331761">
    <property type="component" value="Unassembled WGS sequence"/>
</dbReference>
<evidence type="ECO:0000256" key="1">
    <source>
        <dbReference type="SAM" id="SignalP"/>
    </source>
</evidence>
<keyword evidence="3" id="KW-1185">Reference proteome</keyword>
<reference evidence="2 3" key="1">
    <citation type="submission" date="2019-10" db="EMBL/GenBank/DDBJ databases">
        <title>Assembly and Annotation for the nematode Trichostrongylus colubriformis.</title>
        <authorList>
            <person name="Martin J."/>
        </authorList>
    </citation>
    <scope>NUCLEOTIDE SEQUENCE [LARGE SCALE GENOMIC DNA]</scope>
    <source>
        <strain evidence="2">G859</strain>
        <tissue evidence="2">Whole worm</tissue>
    </source>
</reference>
<organism evidence="2 3">
    <name type="scientific">Trichostrongylus colubriformis</name>
    <name type="common">Black scour worm</name>
    <dbReference type="NCBI Taxonomy" id="6319"/>
    <lineage>
        <taxon>Eukaryota</taxon>
        <taxon>Metazoa</taxon>
        <taxon>Ecdysozoa</taxon>
        <taxon>Nematoda</taxon>
        <taxon>Chromadorea</taxon>
        <taxon>Rhabditida</taxon>
        <taxon>Rhabditina</taxon>
        <taxon>Rhabditomorpha</taxon>
        <taxon>Strongyloidea</taxon>
        <taxon>Trichostrongylidae</taxon>
        <taxon>Trichostrongylus</taxon>
    </lineage>
</organism>
<keyword evidence="1" id="KW-0732">Signal</keyword>